<evidence type="ECO:0000259" key="1">
    <source>
        <dbReference type="Pfam" id="PF03070"/>
    </source>
</evidence>
<protein>
    <submittedName>
        <fullName evidence="2">Jg17530 protein</fullName>
    </submittedName>
</protein>
<dbReference type="InterPro" id="IPR050967">
    <property type="entry name" value="Thiamine_Salvage_TenA"/>
</dbReference>
<dbReference type="GO" id="GO:0005829">
    <property type="term" value="C:cytosol"/>
    <property type="evidence" value="ECO:0007669"/>
    <property type="project" value="TreeGrafter"/>
</dbReference>
<proteinExistence type="predicted"/>
<dbReference type="SUPFAM" id="SSF48613">
    <property type="entry name" value="Heme oxygenase-like"/>
    <property type="match status" value="1"/>
</dbReference>
<keyword evidence="3" id="KW-1185">Reference proteome</keyword>
<reference evidence="2" key="1">
    <citation type="submission" date="2022-03" db="EMBL/GenBank/DDBJ databases">
        <authorList>
            <person name="Lindestad O."/>
        </authorList>
    </citation>
    <scope>NUCLEOTIDE SEQUENCE</scope>
</reference>
<dbReference type="PANTHER" id="PTHR43198">
    <property type="entry name" value="BIFUNCTIONAL TH2 PROTEIN"/>
    <property type="match status" value="1"/>
</dbReference>
<dbReference type="CDD" id="cd19365">
    <property type="entry name" value="TenA_C-like"/>
    <property type="match status" value="1"/>
</dbReference>
<dbReference type="InterPro" id="IPR004305">
    <property type="entry name" value="Thiaminase-2/PQQC"/>
</dbReference>
<organism evidence="2 3">
    <name type="scientific">Pararge aegeria aegeria</name>
    <dbReference type="NCBI Taxonomy" id="348720"/>
    <lineage>
        <taxon>Eukaryota</taxon>
        <taxon>Metazoa</taxon>
        <taxon>Ecdysozoa</taxon>
        <taxon>Arthropoda</taxon>
        <taxon>Hexapoda</taxon>
        <taxon>Insecta</taxon>
        <taxon>Pterygota</taxon>
        <taxon>Neoptera</taxon>
        <taxon>Endopterygota</taxon>
        <taxon>Lepidoptera</taxon>
        <taxon>Glossata</taxon>
        <taxon>Ditrysia</taxon>
        <taxon>Papilionoidea</taxon>
        <taxon>Nymphalidae</taxon>
        <taxon>Satyrinae</taxon>
        <taxon>Satyrini</taxon>
        <taxon>Parargina</taxon>
        <taxon>Pararge</taxon>
    </lineage>
</organism>
<dbReference type="PANTHER" id="PTHR43198:SF2">
    <property type="entry name" value="SI:CH1073-67J19.1-RELATED"/>
    <property type="match status" value="1"/>
</dbReference>
<dbReference type="Pfam" id="PF03070">
    <property type="entry name" value="TENA_THI-4"/>
    <property type="match status" value="1"/>
</dbReference>
<dbReference type="OrthoDB" id="5806710at2759"/>
<dbReference type="Gene3D" id="1.20.910.10">
    <property type="entry name" value="Heme oxygenase-like"/>
    <property type="match status" value="1"/>
</dbReference>
<gene>
    <name evidence="2" type="primary">jg17530</name>
    <name evidence="2" type="ORF">PAEG_LOCUS2609</name>
</gene>
<comment type="caution">
    <text evidence="2">The sequence shown here is derived from an EMBL/GenBank/DDBJ whole genome shotgun (WGS) entry which is preliminary data.</text>
</comment>
<evidence type="ECO:0000313" key="2">
    <source>
        <dbReference type="EMBL" id="CAH2210749.1"/>
    </source>
</evidence>
<feature type="domain" description="Thiaminase-2/PQQC" evidence="1">
    <location>
        <begin position="20"/>
        <end position="218"/>
    </location>
</feature>
<name>A0A8S4QIX2_9NEOP</name>
<evidence type="ECO:0000313" key="3">
    <source>
        <dbReference type="Proteomes" id="UP000838756"/>
    </source>
</evidence>
<dbReference type="GO" id="GO:0006772">
    <property type="term" value="P:thiamine metabolic process"/>
    <property type="evidence" value="ECO:0007669"/>
    <property type="project" value="UniProtKB-ARBA"/>
</dbReference>
<sequence>MSNKPKEEFYDIAIKESSDLIEEIKEHPFNVELINNTLDYEKFKIYLQQDFLYLVDCTRALLIIAAKVDDIEIMGSLVNVARGTFAVRKQYTEYFETCDLSDNHKKSKSCSAFTDFFMRAAYHNSVAEALAASYPCFNIYQIIINHMVGEVMPKKVEDHRYQGWIDIYNNTVMNATINQVTDVANNLYAKAGDCERKKMREFFKRGLELEIMFWDEMYSLA</sequence>
<accession>A0A8S4QIX2</accession>
<dbReference type="InterPro" id="IPR016084">
    <property type="entry name" value="Haem_Oase-like_multi-hlx"/>
</dbReference>
<dbReference type="EMBL" id="CAKXAJ010008208">
    <property type="protein sequence ID" value="CAH2210749.1"/>
    <property type="molecule type" value="Genomic_DNA"/>
</dbReference>
<dbReference type="Proteomes" id="UP000838756">
    <property type="component" value="Unassembled WGS sequence"/>
</dbReference>
<dbReference type="AlphaFoldDB" id="A0A8S4QIX2"/>